<sequence length="105" mass="9905">MSADVDGVLRGVGVLGPGLPGVGLLVLGALGDGAFGDGDPAGVDDAAGADGPAGVLRCGVCDGEADVRCPVGTAAMGEVSPPGDGLKITVNKIKAAAASPRPTAR</sequence>
<protein>
    <submittedName>
        <fullName evidence="1">Uncharacterized protein</fullName>
    </submittedName>
</protein>
<proteinExistence type="predicted"/>
<gene>
    <name evidence="1" type="ORF">GCM10022236_23630</name>
</gene>
<dbReference type="Proteomes" id="UP001501490">
    <property type="component" value="Unassembled WGS sequence"/>
</dbReference>
<reference evidence="2" key="1">
    <citation type="journal article" date="2019" name="Int. J. Syst. Evol. Microbiol.">
        <title>The Global Catalogue of Microorganisms (GCM) 10K type strain sequencing project: providing services to taxonomists for standard genome sequencing and annotation.</title>
        <authorList>
            <consortium name="The Broad Institute Genomics Platform"/>
            <consortium name="The Broad Institute Genome Sequencing Center for Infectious Disease"/>
            <person name="Wu L."/>
            <person name="Ma J."/>
        </authorList>
    </citation>
    <scope>NUCLEOTIDE SEQUENCE [LARGE SCALE GENOMIC DNA]</scope>
    <source>
        <strain evidence="2">JCM 16929</strain>
    </source>
</reference>
<evidence type="ECO:0000313" key="1">
    <source>
        <dbReference type="EMBL" id="GAA3620689.1"/>
    </source>
</evidence>
<evidence type="ECO:0000313" key="2">
    <source>
        <dbReference type="Proteomes" id="UP001501490"/>
    </source>
</evidence>
<dbReference type="EMBL" id="BAABAB010000016">
    <property type="protein sequence ID" value="GAA3620689.1"/>
    <property type="molecule type" value="Genomic_DNA"/>
</dbReference>
<accession>A0ABP6ZVB0</accession>
<keyword evidence="2" id="KW-1185">Reference proteome</keyword>
<comment type="caution">
    <text evidence="1">The sequence shown here is derived from an EMBL/GenBank/DDBJ whole genome shotgun (WGS) entry which is preliminary data.</text>
</comment>
<organism evidence="1 2">
    <name type="scientific">Microlunatus ginsengisoli</name>
    <dbReference type="NCBI Taxonomy" id="363863"/>
    <lineage>
        <taxon>Bacteria</taxon>
        <taxon>Bacillati</taxon>
        <taxon>Actinomycetota</taxon>
        <taxon>Actinomycetes</taxon>
        <taxon>Propionibacteriales</taxon>
        <taxon>Propionibacteriaceae</taxon>
        <taxon>Microlunatus</taxon>
    </lineage>
</organism>
<dbReference type="RefSeq" id="WP_344804666.1">
    <property type="nucleotide sequence ID" value="NZ_BAABAB010000016.1"/>
</dbReference>
<name>A0ABP6ZVB0_9ACTN</name>